<comment type="caution">
    <text evidence="2">The sequence shown here is derived from an EMBL/GenBank/DDBJ whole genome shotgun (WGS) entry which is preliminary data.</text>
</comment>
<evidence type="ECO:0000313" key="3">
    <source>
        <dbReference type="Proteomes" id="UP000054770"/>
    </source>
</evidence>
<dbReference type="EMBL" id="FCON02000058">
    <property type="protein sequence ID" value="SAL74918.1"/>
    <property type="molecule type" value="Genomic_DNA"/>
</dbReference>
<feature type="transmembrane region" description="Helical" evidence="1">
    <location>
        <begin position="66"/>
        <end position="86"/>
    </location>
</feature>
<accession>A0A158K1C4</accession>
<evidence type="ECO:0000256" key="1">
    <source>
        <dbReference type="SAM" id="Phobius"/>
    </source>
</evidence>
<keyword evidence="1" id="KW-1133">Transmembrane helix</keyword>
<dbReference type="AlphaFoldDB" id="A0A158K1C4"/>
<organism evidence="2 3">
    <name type="scientific">Caballeronia choica</name>
    <dbReference type="NCBI Taxonomy" id="326476"/>
    <lineage>
        <taxon>Bacteria</taxon>
        <taxon>Pseudomonadati</taxon>
        <taxon>Pseudomonadota</taxon>
        <taxon>Betaproteobacteria</taxon>
        <taxon>Burkholderiales</taxon>
        <taxon>Burkholderiaceae</taxon>
        <taxon>Caballeronia</taxon>
    </lineage>
</organism>
<evidence type="ECO:0000313" key="2">
    <source>
        <dbReference type="EMBL" id="SAL74918.1"/>
    </source>
</evidence>
<reference evidence="2" key="1">
    <citation type="submission" date="2016-01" db="EMBL/GenBank/DDBJ databases">
        <authorList>
            <person name="Peeters C."/>
        </authorList>
    </citation>
    <scope>NUCLEOTIDE SEQUENCE [LARGE SCALE GENOMIC DNA]</scope>
    <source>
        <strain evidence="2">LMG 22940</strain>
    </source>
</reference>
<dbReference type="Proteomes" id="UP000054770">
    <property type="component" value="Unassembled WGS sequence"/>
</dbReference>
<sequence>MCRSRRGLTVHRMKDGSAPAFDPRRISEFATLQFSSGLPITADPRPKALAASIPTFPMKLSLKIPLAFAAALVLMLAGALYGIFALNANA</sequence>
<proteinExistence type="predicted"/>
<keyword evidence="1" id="KW-0812">Transmembrane</keyword>
<keyword evidence="1" id="KW-0472">Membrane</keyword>
<gene>
    <name evidence="2" type="ORF">AWB68_04671</name>
</gene>
<name>A0A158K1C4_9BURK</name>
<protein>
    <submittedName>
        <fullName evidence="2">Methyl-accepting chemotaxis sensory transducer</fullName>
    </submittedName>
</protein>
<keyword evidence="3" id="KW-1185">Reference proteome</keyword>